<name>A0A9P6A8R3_PLEER</name>
<sequence length="101" mass="10959">MDQAGQYTNRHTNLFHSSHLPPPSALQLPPPSSYTLPPLSNLSPPPQRFPPQQPPPPRTSHLPTYSSSGSVLPPLPSPAGSLSSWPNVHRTSNRSNALTRQ</sequence>
<feature type="compositionally biased region" description="Polar residues" evidence="1">
    <location>
        <begin position="89"/>
        <end position="101"/>
    </location>
</feature>
<protein>
    <submittedName>
        <fullName evidence="2">Uncharacterized protein</fullName>
    </submittedName>
</protein>
<feature type="compositionally biased region" description="Polar residues" evidence="1">
    <location>
        <begin position="1"/>
        <end position="16"/>
    </location>
</feature>
<keyword evidence="3" id="KW-1185">Reference proteome</keyword>
<feature type="compositionally biased region" description="Pro residues" evidence="1">
    <location>
        <begin position="43"/>
        <end position="58"/>
    </location>
</feature>
<accession>A0A9P6A8R3</accession>
<evidence type="ECO:0000313" key="2">
    <source>
        <dbReference type="EMBL" id="KAF9501032.1"/>
    </source>
</evidence>
<feature type="compositionally biased region" description="Low complexity" evidence="1">
    <location>
        <begin position="66"/>
        <end position="86"/>
    </location>
</feature>
<feature type="region of interest" description="Disordered" evidence="1">
    <location>
        <begin position="1"/>
        <end position="101"/>
    </location>
</feature>
<dbReference type="EMBL" id="MU154525">
    <property type="protein sequence ID" value="KAF9501032.1"/>
    <property type="molecule type" value="Genomic_DNA"/>
</dbReference>
<evidence type="ECO:0000313" key="3">
    <source>
        <dbReference type="Proteomes" id="UP000807025"/>
    </source>
</evidence>
<proteinExistence type="predicted"/>
<comment type="caution">
    <text evidence="2">The sequence shown here is derived from an EMBL/GenBank/DDBJ whole genome shotgun (WGS) entry which is preliminary data.</text>
</comment>
<reference evidence="2" key="1">
    <citation type="submission" date="2020-11" db="EMBL/GenBank/DDBJ databases">
        <authorList>
            <consortium name="DOE Joint Genome Institute"/>
            <person name="Ahrendt S."/>
            <person name="Riley R."/>
            <person name="Andreopoulos W."/>
            <person name="Labutti K."/>
            <person name="Pangilinan J."/>
            <person name="Ruiz-Duenas F.J."/>
            <person name="Barrasa J.M."/>
            <person name="Sanchez-Garcia M."/>
            <person name="Camarero S."/>
            <person name="Miyauchi S."/>
            <person name="Serrano A."/>
            <person name="Linde D."/>
            <person name="Babiker R."/>
            <person name="Drula E."/>
            <person name="Ayuso-Fernandez I."/>
            <person name="Pacheco R."/>
            <person name="Padilla G."/>
            <person name="Ferreira P."/>
            <person name="Barriuso J."/>
            <person name="Kellner H."/>
            <person name="Castanera R."/>
            <person name="Alfaro M."/>
            <person name="Ramirez L."/>
            <person name="Pisabarro A.G."/>
            <person name="Kuo A."/>
            <person name="Tritt A."/>
            <person name="Lipzen A."/>
            <person name="He G."/>
            <person name="Yan M."/>
            <person name="Ng V."/>
            <person name="Cullen D."/>
            <person name="Martin F."/>
            <person name="Rosso M.-N."/>
            <person name="Henrissat B."/>
            <person name="Hibbett D."/>
            <person name="Martinez A.T."/>
            <person name="Grigoriev I.V."/>
        </authorList>
    </citation>
    <scope>NUCLEOTIDE SEQUENCE</scope>
    <source>
        <strain evidence="2">ATCC 90797</strain>
    </source>
</reference>
<dbReference type="Proteomes" id="UP000807025">
    <property type="component" value="Unassembled WGS sequence"/>
</dbReference>
<evidence type="ECO:0000256" key="1">
    <source>
        <dbReference type="SAM" id="MobiDB-lite"/>
    </source>
</evidence>
<feature type="compositionally biased region" description="Pro residues" evidence="1">
    <location>
        <begin position="20"/>
        <end position="32"/>
    </location>
</feature>
<feature type="compositionally biased region" description="Low complexity" evidence="1">
    <location>
        <begin position="33"/>
        <end position="42"/>
    </location>
</feature>
<dbReference type="AlphaFoldDB" id="A0A9P6A8R3"/>
<gene>
    <name evidence="2" type="ORF">BDN71DRAFT_966487</name>
</gene>
<organism evidence="2 3">
    <name type="scientific">Pleurotus eryngii</name>
    <name type="common">Boletus of the steppes</name>
    <dbReference type="NCBI Taxonomy" id="5323"/>
    <lineage>
        <taxon>Eukaryota</taxon>
        <taxon>Fungi</taxon>
        <taxon>Dikarya</taxon>
        <taxon>Basidiomycota</taxon>
        <taxon>Agaricomycotina</taxon>
        <taxon>Agaricomycetes</taxon>
        <taxon>Agaricomycetidae</taxon>
        <taxon>Agaricales</taxon>
        <taxon>Pleurotineae</taxon>
        <taxon>Pleurotaceae</taxon>
        <taxon>Pleurotus</taxon>
    </lineage>
</organism>